<accession>A0ACB8Y1R6</accession>
<name>A0ACB8Y1R6_ARCLA</name>
<sequence length="158" mass="17739">MFSKVNIRFGTRVDDLIVENGHVVGVNISDSSGRLQFSSEKLGFDAVVLAVGHSARDVYQMLLSHNIKLLPKDFAVGLRIEHPQELINIIQVSKIWSELMGLASQEAINQFKALMDQVDEPLKRTFKVLSKHYYDGVDAAAFCFGSSLPTLYKKIKRQ</sequence>
<dbReference type="EMBL" id="CM042060">
    <property type="protein sequence ID" value="KAI3677736.1"/>
    <property type="molecule type" value="Genomic_DNA"/>
</dbReference>
<reference evidence="2" key="1">
    <citation type="journal article" date="2022" name="Mol. Ecol. Resour.">
        <title>The genomes of chicory, endive, great burdock and yacon provide insights into Asteraceae palaeo-polyploidization history and plant inulin production.</title>
        <authorList>
            <person name="Fan W."/>
            <person name="Wang S."/>
            <person name="Wang H."/>
            <person name="Wang A."/>
            <person name="Jiang F."/>
            <person name="Liu H."/>
            <person name="Zhao H."/>
            <person name="Xu D."/>
            <person name="Zhang Y."/>
        </authorList>
    </citation>
    <scope>NUCLEOTIDE SEQUENCE [LARGE SCALE GENOMIC DNA]</scope>
    <source>
        <strain evidence="2">cv. Niubang</strain>
    </source>
</reference>
<proteinExistence type="predicted"/>
<keyword evidence="2" id="KW-1185">Reference proteome</keyword>
<protein>
    <submittedName>
        <fullName evidence="1">Uncharacterized protein</fullName>
    </submittedName>
</protein>
<reference evidence="1 2" key="2">
    <citation type="journal article" date="2022" name="Mol. Ecol. Resour.">
        <title>The genomes of chicory, endive, great burdock and yacon provide insights into Asteraceae paleo-polyploidization history and plant inulin production.</title>
        <authorList>
            <person name="Fan W."/>
            <person name="Wang S."/>
            <person name="Wang H."/>
            <person name="Wang A."/>
            <person name="Jiang F."/>
            <person name="Liu H."/>
            <person name="Zhao H."/>
            <person name="Xu D."/>
            <person name="Zhang Y."/>
        </authorList>
    </citation>
    <scope>NUCLEOTIDE SEQUENCE [LARGE SCALE GENOMIC DNA]</scope>
    <source>
        <strain evidence="2">cv. Niubang</strain>
    </source>
</reference>
<dbReference type="Proteomes" id="UP001055879">
    <property type="component" value="Linkage Group LG14"/>
</dbReference>
<gene>
    <name evidence="1" type="ORF">L6452_37004</name>
</gene>
<comment type="caution">
    <text evidence="1">The sequence shown here is derived from an EMBL/GenBank/DDBJ whole genome shotgun (WGS) entry which is preliminary data.</text>
</comment>
<evidence type="ECO:0000313" key="1">
    <source>
        <dbReference type="EMBL" id="KAI3677736.1"/>
    </source>
</evidence>
<organism evidence="1 2">
    <name type="scientific">Arctium lappa</name>
    <name type="common">Greater burdock</name>
    <name type="synonym">Lappa major</name>
    <dbReference type="NCBI Taxonomy" id="4217"/>
    <lineage>
        <taxon>Eukaryota</taxon>
        <taxon>Viridiplantae</taxon>
        <taxon>Streptophyta</taxon>
        <taxon>Embryophyta</taxon>
        <taxon>Tracheophyta</taxon>
        <taxon>Spermatophyta</taxon>
        <taxon>Magnoliopsida</taxon>
        <taxon>eudicotyledons</taxon>
        <taxon>Gunneridae</taxon>
        <taxon>Pentapetalae</taxon>
        <taxon>asterids</taxon>
        <taxon>campanulids</taxon>
        <taxon>Asterales</taxon>
        <taxon>Asteraceae</taxon>
        <taxon>Carduoideae</taxon>
        <taxon>Cardueae</taxon>
        <taxon>Arctiinae</taxon>
        <taxon>Arctium</taxon>
    </lineage>
</organism>
<evidence type="ECO:0000313" key="2">
    <source>
        <dbReference type="Proteomes" id="UP001055879"/>
    </source>
</evidence>